<dbReference type="GO" id="GO:0015074">
    <property type="term" value="P:DNA integration"/>
    <property type="evidence" value="ECO:0007669"/>
    <property type="project" value="UniProtKB-KW"/>
</dbReference>
<dbReference type="GO" id="GO:0003676">
    <property type="term" value="F:nucleic acid binding"/>
    <property type="evidence" value="ECO:0007669"/>
    <property type="project" value="InterPro"/>
</dbReference>
<keyword evidence="8" id="KW-0548">Nucleotidyltransferase</keyword>
<feature type="compositionally biased region" description="Basic and acidic residues" evidence="10">
    <location>
        <begin position="613"/>
        <end position="631"/>
    </location>
</feature>
<dbReference type="GO" id="GO:0003887">
    <property type="term" value="F:DNA-directed DNA polymerase activity"/>
    <property type="evidence" value="ECO:0007669"/>
    <property type="project" value="UniProtKB-KW"/>
</dbReference>
<evidence type="ECO:0000259" key="11">
    <source>
        <dbReference type="PROSITE" id="PS50994"/>
    </source>
</evidence>
<dbReference type="GO" id="GO:0004519">
    <property type="term" value="F:endonuclease activity"/>
    <property type="evidence" value="ECO:0007669"/>
    <property type="project" value="UniProtKB-KW"/>
</dbReference>
<protein>
    <submittedName>
        <fullName evidence="12">Integrase, catalytic region, zinc finger, CCHC-type, peptidase aspartic, catalytic</fullName>
    </submittedName>
</protein>
<keyword evidence="1" id="KW-0540">Nuclease</keyword>
<dbReference type="GO" id="GO:0046872">
    <property type="term" value="F:metal ion binding"/>
    <property type="evidence" value="ECO:0007669"/>
    <property type="project" value="UniProtKB-KW"/>
</dbReference>
<evidence type="ECO:0000256" key="5">
    <source>
        <dbReference type="ARBA" id="ARBA00022842"/>
    </source>
</evidence>
<keyword evidence="8" id="KW-0239">DNA-directed DNA polymerase</keyword>
<evidence type="ECO:0000313" key="12">
    <source>
        <dbReference type="EMBL" id="GEU51471.1"/>
    </source>
</evidence>
<dbReference type="GO" id="GO:0006310">
    <property type="term" value="P:DNA recombination"/>
    <property type="evidence" value="ECO:0007669"/>
    <property type="project" value="UniProtKB-KW"/>
</dbReference>
<dbReference type="AlphaFoldDB" id="A0A6L2KPN0"/>
<dbReference type="InterPro" id="IPR057670">
    <property type="entry name" value="SH3_retrovirus"/>
</dbReference>
<proteinExistence type="predicted"/>
<keyword evidence="6" id="KW-0229">DNA integration</keyword>
<accession>A0A6L2KPN0</accession>
<dbReference type="PANTHER" id="PTHR42648:SF11">
    <property type="entry name" value="TRANSPOSON TY4-P GAG-POL POLYPROTEIN"/>
    <property type="match status" value="1"/>
</dbReference>
<comment type="caution">
    <text evidence="12">The sequence shown here is derived from an EMBL/GenBank/DDBJ whole genome shotgun (WGS) entry which is preliminary data.</text>
</comment>
<keyword evidence="3" id="KW-0255">Endonuclease</keyword>
<keyword evidence="5" id="KW-0460">Magnesium</keyword>
<dbReference type="GO" id="GO:0003964">
    <property type="term" value="F:RNA-directed DNA polymerase activity"/>
    <property type="evidence" value="ECO:0007669"/>
    <property type="project" value="UniProtKB-KW"/>
</dbReference>
<feature type="compositionally biased region" description="Polar residues" evidence="10">
    <location>
        <begin position="200"/>
        <end position="220"/>
    </location>
</feature>
<dbReference type="InterPro" id="IPR012337">
    <property type="entry name" value="RNaseH-like_sf"/>
</dbReference>
<dbReference type="Pfam" id="PF25597">
    <property type="entry name" value="SH3_retrovirus"/>
    <property type="match status" value="1"/>
</dbReference>
<reference evidence="12" key="1">
    <citation type="journal article" date="2019" name="Sci. Rep.">
        <title>Draft genome of Tanacetum cinerariifolium, the natural source of mosquito coil.</title>
        <authorList>
            <person name="Yamashiro T."/>
            <person name="Shiraishi A."/>
            <person name="Satake H."/>
            <person name="Nakayama K."/>
        </authorList>
    </citation>
    <scope>NUCLEOTIDE SEQUENCE</scope>
</reference>
<dbReference type="PANTHER" id="PTHR42648">
    <property type="entry name" value="TRANSPOSASE, PUTATIVE-RELATED"/>
    <property type="match status" value="1"/>
</dbReference>
<dbReference type="InterPro" id="IPR001584">
    <property type="entry name" value="Integrase_cat-core"/>
</dbReference>
<keyword evidence="9" id="KW-0233">DNA recombination</keyword>
<keyword evidence="4" id="KW-0378">Hydrolase</keyword>
<evidence type="ECO:0000256" key="4">
    <source>
        <dbReference type="ARBA" id="ARBA00022801"/>
    </source>
</evidence>
<feature type="compositionally biased region" description="Low complexity" evidence="10">
    <location>
        <begin position="542"/>
        <end position="559"/>
    </location>
</feature>
<sequence length="631" mass="71376">MTSTARTPQQNGVVERRNHTLVEAARTMLIFSKSLLFLWTQVVATACYTQTCSLIHTRYDKTPYEMLRDRKPELKYLYVFGSLCYPTNDFEDLGKLQPKADIGIFIGYLPSKKAYWIYNKRTKQIMKTMNVKFDELTQMASEQHGSRPNLQGLTSGEISSGLVLNQTAVASNPISAATLPPPDTVRTSSSSTFIDKDAPSLSTSPNIKTTTSSPNSTNVKPNEKVLMFDSDTFSNPFAPPNTSSVESSSRIVDTLNMHTFQQPPIYTKRWTKDHPLVTIIGDTSKPVSTRRKLSTDPLWCYFHAFLAKKEPKNYKEAMEESCWIKAMQEEIHEFERLEIVVKGYRREERIDLDVKTAFQNGQSKLDEDPNGTLVDPTRYRGMIGSLMLLIASRPDIMFVDCMCARYHAKPTEKHLTAVKWVFRYLKGTINMGLWYPRDISFNLTAFVDADHAGYKYYMAKKVESEKAKIVDKLEEQHISPIKSRRGKGSMCYGDQAANVPNKLKKDVVPRKTRSVSLAEETVVASRLKSLRQKKQPVTWEGSSAAKKYYSSSDTDSDATLYSFSSDKPEGSANETNDANESDMYLSNDNPDGDNDDARKENSLSYNISSTKLTPRESKEANAKGKKEYEEV</sequence>
<dbReference type="InterPro" id="IPR039537">
    <property type="entry name" value="Retrotran_Ty1/copia-like"/>
</dbReference>
<keyword evidence="7" id="KW-0695">RNA-directed DNA polymerase</keyword>
<feature type="compositionally biased region" description="Polar residues" evidence="10">
    <location>
        <begin position="602"/>
        <end position="612"/>
    </location>
</feature>
<evidence type="ECO:0000256" key="10">
    <source>
        <dbReference type="SAM" id="MobiDB-lite"/>
    </source>
</evidence>
<organism evidence="12">
    <name type="scientific">Tanacetum cinerariifolium</name>
    <name type="common">Dalmatian daisy</name>
    <name type="synonym">Chrysanthemum cinerariifolium</name>
    <dbReference type="NCBI Taxonomy" id="118510"/>
    <lineage>
        <taxon>Eukaryota</taxon>
        <taxon>Viridiplantae</taxon>
        <taxon>Streptophyta</taxon>
        <taxon>Embryophyta</taxon>
        <taxon>Tracheophyta</taxon>
        <taxon>Spermatophyta</taxon>
        <taxon>Magnoliopsida</taxon>
        <taxon>eudicotyledons</taxon>
        <taxon>Gunneridae</taxon>
        <taxon>Pentapetalae</taxon>
        <taxon>asterids</taxon>
        <taxon>campanulids</taxon>
        <taxon>Asterales</taxon>
        <taxon>Asteraceae</taxon>
        <taxon>Asteroideae</taxon>
        <taxon>Anthemideae</taxon>
        <taxon>Anthemidinae</taxon>
        <taxon>Tanacetum</taxon>
    </lineage>
</organism>
<dbReference type="Gene3D" id="3.30.420.10">
    <property type="entry name" value="Ribonuclease H-like superfamily/Ribonuclease H"/>
    <property type="match status" value="1"/>
</dbReference>
<dbReference type="GO" id="GO:0016787">
    <property type="term" value="F:hydrolase activity"/>
    <property type="evidence" value="ECO:0007669"/>
    <property type="project" value="UniProtKB-KW"/>
</dbReference>
<feature type="compositionally biased region" description="Polar residues" evidence="10">
    <location>
        <begin position="572"/>
        <end position="589"/>
    </location>
</feature>
<keyword evidence="2" id="KW-0479">Metal-binding</keyword>
<gene>
    <name evidence="12" type="ORF">Tci_023449</name>
</gene>
<feature type="domain" description="Integrase catalytic" evidence="11">
    <location>
        <begin position="1"/>
        <end position="71"/>
    </location>
</feature>
<evidence type="ECO:0000256" key="1">
    <source>
        <dbReference type="ARBA" id="ARBA00022722"/>
    </source>
</evidence>
<name>A0A6L2KPN0_TANCI</name>
<evidence type="ECO:0000256" key="3">
    <source>
        <dbReference type="ARBA" id="ARBA00022759"/>
    </source>
</evidence>
<dbReference type="EMBL" id="BKCJ010002872">
    <property type="protein sequence ID" value="GEU51471.1"/>
    <property type="molecule type" value="Genomic_DNA"/>
</dbReference>
<dbReference type="PROSITE" id="PS50994">
    <property type="entry name" value="INTEGRASE"/>
    <property type="match status" value="1"/>
</dbReference>
<evidence type="ECO:0000256" key="9">
    <source>
        <dbReference type="ARBA" id="ARBA00023172"/>
    </source>
</evidence>
<dbReference type="SUPFAM" id="SSF53098">
    <property type="entry name" value="Ribonuclease H-like"/>
    <property type="match status" value="1"/>
</dbReference>
<dbReference type="InterPro" id="IPR036397">
    <property type="entry name" value="RNaseH_sf"/>
</dbReference>
<evidence type="ECO:0000256" key="7">
    <source>
        <dbReference type="ARBA" id="ARBA00022918"/>
    </source>
</evidence>
<evidence type="ECO:0000256" key="2">
    <source>
        <dbReference type="ARBA" id="ARBA00022723"/>
    </source>
</evidence>
<evidence type="ECO:0000256" key="6">
    <source>
        <dbReference type="ARBA" id="ARBA00022908"/>
    </source>
</evidence>
<keyword evidence="8" id="KW-0808">Transferase</keyword>
<feature type="region of interest" description="Disordered" evidence="10">
    <location>
        <begin position="174"/>
        <end position="221"/>
    </location>
</feature>
<feature type="region of interest" description="Disordered" evidence="10">
    <location>
        <begin position="541"/>
        <end position="631"/>
    </location>
</feature>
<evidence type="ECO:0000256" key="8">
    <source>
        <dbReference type="ARBA" id="ARBA00022932"/>
    </source>
</evidence>